<organism evidence="2 3">
    <name type="scientific">Ogataea polymorpha</name>
    <dbReference type="NCBI Taxonomy" id="460523"/>
    <lineage>
        <taxon>Eukaryota</taxon>
        <taxon>Fungi</taxon>
        <taxon>Dikarya</taxon>
        <taxon>Ascomycota</taxon>
        <taxon>Saccharomycotina</taxon>
        <taxon>Pichiomycetes</taxon>
        <taxon>Pichiales</taxon>
        <taxon>Pichiaceae</taxon>
        <taxon>Ogataea</taxon>
    </lineage>
</organism>
<reference evidence="2" key="1">
    <citation type="journal article" date="2021" name="Open Biol.">
        <title>Shared evolutionary footprints suggest mitochondrial oxidative damage underlies multiple complex I losses in fungi.</title>
        <authorList>
            <person name="Schikora-Tamarit M.A."/>
            <person name="Marcet-Houben M."/>
            <person name="Nosek J."/>
            <person name="Gabaldon T."/>
        </authorList>
    </citation>
    <scope>NUCLEOTIDE SEQUENCE</scope>
    <source>
        <strain evidence="2">NCAIM Y.01608</strain>
    </source>
</reference>
<evidence type="ECO:0000313" key="3">
    <source>
        <dbReference type="Proteomes" id="UP000788993"/>
    </source>
</evidence>
<protein>
    <submittedName>
        <fullName evidence="2">Uncharacterized protein</fullName>
    </submittedName>
</protein>
<reference evidence="2" key="2">
    <citation type="submission" date="2021-01" db="EMBL/GenBank/DDBJ databases">
        <authorList>
            <person name="Schikora-Tamarit M.A."/>
        </authorList>
    </citation>
    <scope>NUCLEOTIDE SEQUENCE</scope>
    <source>
        <strain evidence="2">NCAIM Y.01608</strain>
    </source>
</reference>
<gene>
    <name evidence="2" type="ORF">OGATHE_001288</name>
</gene>
<comment type="caution">
    <text evidence="2">The sequence shown here is derived from an EMBL/GenBank/DDBJ whole genome shotgun (WGS) entry which is preliminary data.</text>
</comment>
<dbReference type="EMBL" id="JAEUBD010000146">
    <property type="protein sequence ID" value="KAH3676798.1"/>
    <property type="molecule type" value="Genomic_DNA"/>
</dbReference>
<sequence>MKEKSYAQDKHNQRQHKRRGALNVDFVKHVDRNVHMGRFGVVNIEVSNNEASQSDGNLREKTPSPAERVCYNTAQRGAADASKSQQQVLEGLPAPSFFWSHEI</sequence>
<evidence type="ECO:0000313" key="2">
    <source>
        <dbReference type="EMBL" id="KAH3676798.1"/>
    </source>
</evidence>
<accession>A0A9P8PQZ1</accession>
<evidence type="ECO:0000256" key="1">
    <source>
        <dbReference type="SAM" id="MobiDB-lite"/>
    </source>
</evidence>
<keyword evidence="3" id="KW-1185">Reference proteome</keyword>
<dbReference type="Proteomes" id="UP000788993">
    <property type="component" value="Unassembled WGS sequence"/>
</dbReference>
<proteinExistence type="predicted"/>
<dbReference type="AlphaFoldDB" id="A0A9P8PQZ1"/>
<feature type="compositionally biased region" description="Basic and acidic residues" evidence="1">
    <location>
        <begin position="1"/>
        <end position="12"/>
    </location>
</feature>
<feature type="region of interest" description="Disordered" evidence="1">
    <location>
        <begin position="1"/>
        <end position="23"/>
    </location>
</feature>
<name>A0A9P8PQZ1_9ASCO</name>